<evidence type="ECO:0000256" key="4">
    <source>
        <dbReference type="ARBA" id="ARBA00023136"/>
    </source>
</evidence>
<feature type="transmembrane region" description="Helical" evidence="5">
    <location>
        <begin position="50"/>
        <end position="69"/>
    </location>
</feature>
<evidence type="ECO:0008006" key="8">
    <source>
        <dbReference type="Google" id="ProtNLM"/>
    </source>
</evidence>
<keyword evidence="2 5" id="KW-0812">Transmembrane</keyword>
<dbReference type="GO" id="GO:0022857">
    <property type="term" value="F:transmembrane transporter activity"/>
    <property type="evidence" value="ECO:0007669"/>
    <property type="project" value="InterPro"/>
</dbReference>
<dbReference type="InterPro" id="IPR005828">
    <property type="entry name" value="MFS_sugar_transport-like"/>
</dbReference>
<dbReference type="Proteomes" id="UP001286313">
    <property type="component" value="Unassembled WGS sequence"/>
</dbReference>
<evidence type="ECO:0000256" key="3">
    <source>
        <dbReference type="ARBA" id="ARBA00022989"/>
    </source>
</evidence>
<dbReference type="GO" id="GO:0016020">
    <property type="term" value="C:membrane"/>
    <property type="evidence" value="ECO:0007669"/>
    <property type="project" value="UniProtKB-SubCell"/>
</dbReference>
<comment type="caution">
    <text evidence="6">The sequence shown here is derived from an EMBL/GenBank/DDBJ whole genome shotgun (WGS) entry which is preliminary data.</text>
</comment>
<dbReference type="SUPFAM" id="SSF103473">
    <property type="entry name" value="MFS general substrate transporter"/>
    <property type="match status" value="1"/>
</dbReference>
<comment type="subcellular location">
    <subcellularLocation>
        <location evidence="1">Membrane</location>
        <topology evidence="1">Multi-pass membrane protein</topology>
    </subcellularLocation>
</comment>
<evidence type="ECO:0000313" key="6">
    <source>
        <dbReference type="EMBL" id="KAK3879566.1"/>
    </source>
</evidence>
<feature type="transmembrane region" description="Helical" evidence="5">
    <location>
        <begin position="27"/>
        <end position="43"/>
    </location>
</feature>
<dbReference type="PANTHER" id="PTHR24064">
    <property type="entry name" value="SOLUTE CARRIER FAMILY 22 MEMBER"/>
    <property type="match status" value="1"/>
</dbReference>
<gene>
    <name evidence="6" type="ORF">Pcinc_015853</name>
</gene>
<proteinExistence type="predicted"/>
<evidence type="ECO:0000256" key="5">
    <source>
        <dbReference type="SAM" id="Phobius"/>
    </source>
</evidence>
<dbReference type="InterPro" id="IPR036259">
    <property type="entry name" value="MFS_trans_sf"/>
</dbReference>
<keyword evidence="7" id="KW-1185">Reference proteome</keyword>
<reference evidence="6" key="1">
    <citation type="submission" date="2023-10" db="EMBL/GenBank/DDBJ databases">
        <title>Genome assemblies of two species of porcelain crab, Petrolisthes cinctipes and Petrolisthes manimaculis (Anomura: Porcellanidae).</title>
        <authorList>
            <person name="Angst P."/>
        </authorList>
    </citation>
    <scope>NUCLEOTIDE SEQUENCE</scope>
    <source>
        <strain evidence="6">PB745_01</strain>
        <tissue evidence="6">Gill</tissue>
    </source>
</reference>
<evidence type="ECO:0000256" key="1">
    <source>
        <dbReference type="ARBA" id="ARBA00004141"/>
    </source>
</evidence>
<evidence type="ECO:0000256" key="2">
    <source>
        <dbReference type="ARBA" id="ARBA00022692"/>
    </source>
</evidence>
<name>A0AAE1FTJ3_PETCI</name>
<protein>
    <recommendedName>
        <fullName evidence="8">Major facilitator superfamily (MFS) profile domain-containing protein</fullName>
    </recommendedName>
</protein>
<sequence length="127" mass="13922">MIGPGILSCPQLNWVCEEDWKPSLSQSLLYVGAFIAFPVLGWASDRWGRLPIIVATSVMGGAAGVASAFTDSFIAFVSLQFLVGMTFNTHYTITYILRELLKGVDLLISDISNELNHILFSWPPEVG</sequence>
<organism evidence="6 7">
    <name type="scientific">Petrolisthes cinctipes</name>
    <name type="common">Flat porcelain crab</name>
    <dbReference type="NCBI Taxonomy" id="88211"/>
    <lineage>
        <taxon>Eukaryota</taxon>
        <taxon>Metazoa</taxon>
        <taxon>Ecdysozoa</taxon>
        <taxon>Arthropoda</taxon>
        <taxon>Crustacea</taxon>
        <taxon>Multicrustacea</taxon>
        <taxon>Malacostraca</taxon>
        <taxon>Eumalacostraca</taxon>
        <taxon>Eucarida</taxon>
        <taxon>Decapoda</taxon>
        <taxon>Pleocyemata</taxon>
        <taxon>Anomura</taxon>
        <taxon>Galatheoidea</taxon>
        <taxon>Porcellanidae</taxon>
        <taxon>Petrolisthes</taxon>
    </lineage>
</organism>
<accession>A0AAE1FTJ3</accession>
<dbReference type="Gene3D" id="1.20.1250.20">
    <property type="entry name" value="MFS general substrate transporter like domains"/>
    <property type="match status" value="1"/>
</dbReference>
<dbReference type="EMBL" id="JAWQEG010001429">
    <property type="protein sequence ID" value="KAK3879566.1"/>
    <property type="molecule type" value="Genomic_DNA"/>
</dbReference>
<dbReference type="Pfam" id="PF00083">
    <property type="entry name" value="Sugar_tr"/>
    <property type="match status" value="1"/>
</dbReference>
<feature type="transmembrane region" description="Helical" evidence="5">
    <location>
        <begin position="75"/>
        <end position="97"/>
    </location>
</feature>
<dbReference type="AlphaFoldDB" id="A0AAE1FTJ3"/>
<keyword evidence="4 5" id="KW-0472">Membrane</keyword>
<keyword evidence="3 5" id="KW-1133">Transmembrane helix</keyword>
<evidence type="ECO:0000313" key="7">
    <source>
        <dbReference type="Proteomes" id="UP001286313"/>
    </source>
</evidence>